<accession>A0A8K0GUC2</accession>
<evidence type="ECO:0000313" key="1">
    <source>
        <dbReference type="EMBL" id="KAF3434515.1"/>
    </source>
</evidence>
<comment type="caution">
    <text evidence="1">The sequence shown here is derived from an EMBL/GenBank/DDBJ whole genome shotgun (WGS) entry which is preliminary data.</text>
</comment>
<evidence type="ECO:0008006" key="3">
    <source>
        <dbReference type="Google" id="ProtNLM"/>
    </source>
</evidence>
<organism evidence="1 2">
    <name type="scientific">Rhamnella rubrinervis</name>
    <dbReference type="NCBI Taxonomy" id="2594499"/>
    <lineage>
        <taxon>Eukaryota</taxon>
        <taxon>Viridiplantae</taxon>
        <taxon>Streptophyta</taxon>
        <taxon>Embryophyta</taxon>
        <taxon>Tracheophyta</taxon>
        <taxon>Spermatophyta</taxon>
        <taxon>Magnoliopsida</taxon>
        <taxon>eudicotyledons</taxon>
        <taxon>Gunneridae</taxon>
        <taxon>Pentapetalae</taxon>
        <taxon>rosids</taxon>
        <taxon>fabids</taxon>
        <taxon>Rosales</taxon>
        <taxon>Rhamnaceae</taxon>
        <taxon>rhamnoid group</taxon>
        <taxon>Rhamneae</taxon>
        <taxon>Rhamnella</taxon>
    </lineage>
</organism>
<dbReference type="AlphaFoldDB" id="A0A8K0GUC2"/>
<sequence length="162" mass="18104">MAKEERHCLLKTEPKEWSWEDQVANGGGFVPKLKLPQVNMEVRSVADLRLEDSSGWNEELISNIYEQESASTILKLDWSNAGVLPTREAIGARVGLTDQSCPVCGMETESGVHVFKNCNLIRHIAFGSKWGCRIDNRLPSNSCQIVKNCFTMDSEDRDVGFG</sequence>
<proteinExistence type="predicted"/>
<evidence type="ECO:0000313" key="2">
    <source>
        <dbReference type="Proteomes" id="UP000796880"/>
    </source>
</evidence>
<dbReference type="OrthoDB" id="41445at2759"/>
<keyword evidence="2" id="KW-1185">Reference proteome</keyword>
<reference evidence="1" key="1">
    <citation type="submission" date="2020-03" db="EMBL/GenBank/DDBJ databases">
        <title>A high-quality chromosome-level genome assembly of a woody plant with both climbing and erect habits, Rhamnella rubrinervis.</title>
        <authorList>
            <person name="Lu Z."/>
            <person name="Yang Y."/>
            <person name="Zhu X."/>
            <person name="Sun Y."/>
        </authorList>
    </citation>
    <scope>NUCLEOTIDE SEQUENCE</scope>
    <source>
        <strain evidence="1">BYM</strain>
        <tissue evidence="1">Leaf</tissue>
    </source>
</reference>
<dbReference type="Proteomes" id="UP000796880">
    <property type="component" value="Unassembled WGS sequence"/>
</dbReference>
<name>A0A8K0GUC2_9ROSA</name>
<dbReference type="EMBL" id="VOIH02000010">
    <property type="protein sequence ID" value="KAF3434515.1"/>
    <property type="molecule type" value="Genomic_DNA"/>
</dbReference>
<gene>
    <name evidence="1" type="ORF">FNV43_RR21600</name>
</gene>
<protein>
    <recommendedName>
        <fullName evidence="3">Reverse transcriptase zinc-binding domain-containing protein</fullName>
    </recommendedName>
</protein>